<dbReference type="GO" id="GO:0006108">
    <property type="term" value="P:malate metabolic process"/>
    <property type="evidence" value="ECO:0007669"/>
    <property type="project" value="TreeGrafter"/>
</dbReference>
<dbReference type="EMBL" id="CM001201">
    <property type="protein sequence ID" value="EGP86925.1"/>
    <property type="molecule type" value="Genomic_DNA"/>
</dbReference>
<dbReference type="OrthoDB" id="5365701at2759"/>
<dbReference type="SMART" id="SM00919">
    <property type="entry name" value="Malic_M"/>
    <property type="match status" value="1"/>
</dbReference>
<feature type="compositionally biased region" description="Low complexity" evidence="7">
    <location>
        <begin position="42"/>
        <end position="60"/>
    </location>
</feature>
<dbReference type="InParanoid" id="F9XCQ1"/>
<feature type="domain" description="Malic enzyme NAD-binding" evidence="8">
    <location>
        <begin position="348"/>
        <end position="604"/>
    </location>
</feature>
<dbReference type="HOGENOM" id="CLU_011405_5_2_1"/>
<dbReference type="Gene3D" id="3.40.50.10380">
    <property type="entry name" value="Malic enzyme, N-terminal domain"/>
    <property type="match status" value="1"/>
</dbReference>
<evidence type="ECO:0000256" key="7">
    <source>
        <dbReference type="SAM" id="MobiDB-lite"/>
    </source>
</evidence>
<dbReference type="InterPro" id="IPR012302">
    <property type="entry name" value="Malic_NAD-bd"/>
</dbReference>
<keyword evidence="5 6" id="KW-0560">Oxidoreductase</keyword>
<sequence length="664" mass="73476">MRATTRCSHAFITSQLPRQSIPPHLRTSLHLHSNSPRLRYFTTTPTLTPTSSTSDPVSLTRPFASTSKSAATMTNIVQNLKGAATSHPTSRQSQNQDLPAPSLPSSDYDTSNSIEVRKRNHTYGLTPPAVESFENQTKRCMAILNSRKTPIEQYQYLSVLRNSNVHLFYRLLSENIKEITPLIYTPTVGEACQRWSELYTQPEGMYLSFEDRGNLHSVIKNWPHEVDITVVTDGSRILGLGDLGVNGMGIPVGKLSLYTACAGIHPQKTLPLCLDLGTSNETLRNDPLYLGSRRDKVTPEEEKEFLDEMMAALTDRWPSIVIQFEDFKNPFPSLERYQDTYTMFNDDIQGTGAVITGGFINAVKQSGVAPADQRAVFLGAGSAGVGVAKQLTEFFIKEGLTEEQARKRFTLVDSEGMVTLDRPGRPLAEHKLYFARDDNHGKQFKTLSEVVEYVKPTILMGLSTIGGAFTPAILSRMAELNDRPVIFPLSNPSSKSECTFEDAIKYTHGKCLFASGSPFPTLNYKGEELVPGQGNNMYVFPGIGLAAILSKSLTITQNMIYASAESLSTSLLPEEVEKNWLYPDIARIREVSVVVTRGVIRAAQRDGVDREVGLRGLGDEELESWIRSKMYDPEGVYKNEVVGGVQAREGAVRAEGEKRLSAML</sequence>
<dbReference type="SMART" id="SM01274">
    <property type="entry name" value="malic"/>
    <property type="match status" value="1"/>
</dbReference>
<comment type="similarity">
    <text evidence="3 6">Belongs to the malic enzymes family.</text>
</comment>
<dbReference type="PANTHER" id="PTHR23406:SF32">
    <property type="entry name" value="NADP-DEPENDENT MALIC ENZYME"/>
    <property type="match status" value="1"/>
</dbReference>
<dbReference type="InterPro" id="IPR012301">
    <property type="entry name" value="Malic_N_dom"/>
</dbReference>
<evidence type="ECO:0000256" key="6">
    <source>
        <dbReference type="RuleBase" id="RU003426"/>
    </source>
</evidence>
<dbReference type="FunFam" id="3.40.50.10380:FF:000007">
    <property type="entry name" value="Malic enzyme"/>
    <property type="match status" value="1"/>
</dbReference>
<dbReference type="Proteomes" id="UP000008062">
    <property type="component" value="Chromosome 6"/>
</dbReference>
<evidence type="ECO:0000259" key="9">
    <source>
        <dbReference type="SMART" id="SM01274"/>
    </source>
</evidence>
<organism evidence="10 11">
    <name type="scientific">Zymoseptoria tritici (strain CBS 115943 / IPO323)</name>
    <name type="common">Speckled leaf blotch fungus</name>
    <name type="synonym">Septoria tritici</name>
    <dbReference type="NCBI Taxonomy" id="336722"/>
    <lineage>
        <taxon>Eukaryota</taxon>
        <taxon>Fungi</taxon>
        <taxon>Dikarya</taxon>
        <taxon>Ascomycota</taxon>
        <taxon>Pezizomycotina</taxon>
        <taxon>Dothideomycetes</taxon>
        <taxon>Dothideomycetidae</taxon>
        <taxon>Mycosphaerellales</taxon>
        <taxon>Mycosphaerellaceae</taxon>
        <taxon>Zymoseptoria</taxon>
    </lineage>
</organism>
<evidence type="ECO:0000259" key="8">
    <source>
        <dbReference type="SMART" id="SM00919"/>
    </source>
</evidence>
<evidence type="ECO:0000256" key="4">
    <source>
        <dbReference type="ARBA" id="ARBA00022723"/>
    </source>
</evidence>
<accession>F9XCQ1</accession>
<dbReference type="RefSeq" id="XP_003851949.1">
    <property type="nucleotide sequence ID" value="XM_003851901.1"/>
</dbReference>
<dbReference type="KEGG" id="ztr:MYCGRDRAFT_93697"/>
<dbReference type="FunFam" id="3.40.50.720:FF:000182">
    <property type="entry name" value="NAD-dependent malic enzyme"/>
    <property type="match status" value="1"/>
</dbReference>
<name>F9XCQ1_ZYMTI</name>
<dbReference type="Pfam" id="PF03949">
    <property type="entry name" value="Malic_M"/>
    <property type="match status" value="1"/>
</dbReference>
<evidence type="ECO:0000313" key="10">
    <source>
        <dbReference type="EMBL" id="EGP86925.1"/>
    </source>
</evidence>
<dbReference type="eggNOG" id="KOG1257">
    <property type="taxonomic scope" value="Eukaryota"/>
</dbReference>
<feature type="compositionally biased region" description="Polar residues" evidence="7">
    <location>
        <begin position="86"/>
        <end position="111"/>
    </location>
</feature>
<dbReference type="CDD" id="cd05312">
    <property type="entry name" value="NAD_bind_1_malic_enz"/>
    <property type="match status" value="1"/>
</dbReference>
<dbReference type="GO" id="GO:0004471">
    <property type="term" value="F:malate dehydrogenase (decarboxylating) (NAD+) activity"/>
    <property type="evidence" value="ECO:0007669"/>
    <property type="project" value="TreeGrafter"/>
</dbReference>
<gene>
    <name evidence="10" type="ORF">MYCGRDRAFT_93697</name>
</gene>
<dbReference type="GO" id="GO:0005739">
    <property type="term" value="C:mitochondrion"/>
    <property type="evidence" value="ECO:0007669"/>
    <property type="project" value="TreeGrafter"/>
</dbReference>
<dbReference type="InterPro" id="IPR001891">
    <property type="entry name" value="Malic_OxRdtase"/>
</dbReference>
<dbReference type="PRINTS" id="PR00072">
    <property type="entry name" value="MALOXRDTASE"/>
</dbReference>
<dbReference type="STRING" id="336722.F9XCQ1"/>
<dbReference type="InterPro" id="IPR015884">
    <property type="entry name" value="Malic_enzyme_CS"/>
</dbReference>
<dbReference type="PROSITE" id="PS00331">
    <property type="entry name" value="MALIC_ENZYMES"/>
    <property type="match status" value="1"/>
</dbReference>
<dbReference type="Gene3D" id="3.40.50.720">
    <property type="entry name" value="NAD(P)-binding Rossmann-like Domain"/>
    <property type="match status" value="1"/>
</dbReference>
<dbReference type="InterPro" id="IPR037062">
    <property type="entry name" value="Malic_N_dom_sf"/>
</dbReference>
<evidence type="ECO:0000256" key="3">
    <source>
        <dbReference type="ARBA" id="ARBA00008785"/>
    </source>
</evidence>
<dbReference type="GO" id="GO:0051287">
    <property type="term" value="F:NAD binding"/>
    <property type="evidence" value="ECO:0007669"/>
    <property type="project" value="InterPro"/>
</dbReference>
<dbReference type="OMA" id="ANYDTAN"/>
<comment type="cofactor">
    <cofactor evidence="2">
        <name>Mg(2+)</name>
        <dbReference type="ChEBI" id="CHEBI:18420"/>
    </cofactor>
</comment>
<feature type="domain" description="Malic enzyme N-terminal" evidence="9">
    <location>
        <begin position="161"/>
        <end position="338"/>
    </location>
</feature>
<comment type="cofactor">
    <cofactor evidence="1">
        <name>Mn(2+)</name>
        <dbReference type="ChEBI" id="CHEBI:29035"/>
    </cofactor>
</comment>
<evidence type="ECO:0000256" key="2">
    <source>
        <dbReference type="ARBA" id="ARBA00001946"/>
    </source>
</evidence>
<dbReference type="Pfam" id="PF00390">
    <property type="entry name" value="malic"/>
    <property type="match status" value="1"/>
</dbReference>
<dbReference type="GeneID" id="13401277"/>
<reference evidence="10 11" key="1">
    <citation type="journal article" date="2011" name="PLoS Genet.">
        <title>Finished genome of the fungal wheat pathogen Mycosphaerella graminicola reveals dispensome structure, chromosome plasticity, and stealth pathogenesis.</title>
        <authorList>
            <person name="Goodwin S.B."/>
            <person name="Ben M'barek S."/>
            <person name="Dhillon B."/>
            <person name="Wittenberg A.H.J."/>
            <person name="Crane C.F."/>
            <person name="Hane J.K."/>
            <person name="Foster A.J."/>
            <person name="Van der Lee T.A.J."/>
            <person name="Grimwood J."/>
            <person name="Aerts A."/>
            <person name="Antoniw J."/>
            <person name="Bailey A."/>
            <person name="Bluhm B."/>
            <person name="Bowler J."/>
            <person name="Bristow J."/>
            <person name="van der Burgt A."/>
            <person name="Canto-Canche B."/>
            <person name="Churchill A.C.L."/>
            <person name="Conde-Ferraez L."/>
            <person name="Cools H.J."/>
            <person name="Coutinho P.M."/>
            <person name="Csukai M."/>
            <person name="Dehal P."/>
            <person name="De Wit P."/>
            <person name="Donzelli B."/>
            <person name="van de Geest H.C."/>
            <person name="van Ham R.C.H.J."/>
            <person name="Hammond-Kosack K.E."/>
            <person name="Henrissat B."/>
            <person name="Kilian A."/>
            <person name="Kobayashi A.K."/>
            <person name="Koopmann E."/>
            <person name="Kourmpetis Y."/>
            <person name="Kuzniar A."/>
            <person name="Lindquist E."/>
            <person name="Lombard V."/>
            <person name="Maliepaard C."/>
            <person name="Martins N."/>
            <person name="Mehrabi R."/>
            <person name="Nap J.P.H."/>
            <person name="Ponomarenko A."/>
            <person name="Rudd J.J."/>
            <person name="Salamov A."/>
            <person name="Schmutz J."/>
            <person name="Schouten H.J."/>
            <person name="Shapiro H."/>
            <person name="Stergiopoulos I."/>
            <person name="Torriani S.F.F."/>
            <person name="Tu H."/>
            <person name="de Vries R.P."/>
            <person name="Waalwijk C."/>
            <person name="Ware S.B."/>
            <person name="Wiebenga A."/>
            <person name="Zwiers L.-H."/>
            <person name="Oliver R.P."/>
            <person name="Grigoriev I.V."/>
            <person name="Kema G.H.J."/>
        </authorList>
    </citation>
    <scope>NUCLEOTIDE SEQUENCE [LARGE SCALE GENOMIC DNA]</scope>
    <source>
        <strain evidence="11">CBS 115943 / IPO323</strain>
    </source>
</reference>
<proteinExistence type="inferred from homology"/>
<dbReference type="AlphaFoldDB" id="F9XCQ1"/>
<dbReference type="SUPFAM" id="SSF53223">
    <property type="entry name" value="Aminoacid dehydrogenase-like, N-terminal domain"/>
    <property type="match status" value="1"/>
</dbReference>
<keyword evidence="11" id="KW-1185">Reference proteome</keyword>
<dbReference type="SUPFAM" id="SSF51735">
    <property type="entry name" value="NAD(P)-binding Rossmann-fold domains"/>
    <property type="match status" value="1"/>
</dbReference>
<evidence type="ECO:0000256" key="1">
    <source>
        <dbReference type="ARBA" id="ARBA00001936"/>
    </source>
</evidence>
<dbReference type="GO" id="GO:0046872">
    <property type="term" value="F:metal ion binding"/>
    <property type="evidence" value="ECO:0007669"/>
    <property type="project" value="UniProtKB-KW"/>
</dbReference>
<protein>
    <recommendedName>
        <fullName evidence="6">Malic enzyme</fullName>
    </recommendedName>
</protein>
<evidence type="ECO:0000313" key="11">
    <source>
        <dbReference type="Proteomes" id="UP000008062"/>
    </source>
</evidence>
<feature type="region of interest" description="Disordered" evidence="7">
    <location>
        <begin position="82"/>
        <end position="111"/>
    </location>
</feature>
<keyword evidence="4 6" id="KW-0479">Metal-binding</keyword>
<dbReference type="InterPro" id="IPR046346">
    <property type="entry name" value="Aminoacid_DH-like_N_sf"/>
</dbReference>
<evidence type="ECO:0000256" key="5">
    <source>
        <dbReference type="ARBA" id="ARBA00023002"/>
    </source>
</evidence>
<feature type="region of interest" description="Disordered" evidence="7">
    <location>
        <begin position="40"/>
        <end position="60"/>
    </location>
</feature>
<dbReference type="InterPro" id="IPR036291">
    <property type="entry name" value="NAD(P)-bd_dom_sf"/>
</dbReference>
<dbReference type="PANTHER" id="PTHR23406">
    <property type="entry name" value="MALIC ENZYME-RELATED"/>
    <property type="match status" value="1"/>
</dbReference>
<dbReference type="NCBIfam" id="NF010052">
    <property type="entry name" value="PRK13529.1"/>
    <property type="match status" value="1"/>
</dbReference>